<proteinExistence type="predicted"/>
<feature type="compositionally biased region" description="Acidic residues" evidence="1">
    <location>
        <begin position="133"/>
        <end position="146"/>
    </location>
</feature>
<keyword evidence="3" id="KW-1185">Reference proteome</keyword>
<sequence>MPVFDGVVVAASPEIGSCLAVSRGGRRRLATTCLLGRCQKLGRRSGAFGAGPPERTPGLEASQEIPKPKFKKKAFPRESRNQHAGGFNQADIPAAIAEEIVVFALVAPEVVAPHPMNLAVLENAVGHGVPLEPEPDSDSEVEEDEVAPNLIFQV</sequence>
<dbReference type="Proteomes" id="UP000595140">
    <property type="component" value="Unassembled WGS sequence"/>
</dbReference>
<protein>
    <submittedName>
        <fullName evidence="2">Uncharacterized protein</fullName>
    </submittedName>
</protein>
<dbReference type="AlphaFoldDB" id="A0A484NC49"/>
<reference evidence="2 3" key="1">
    <citation type="submission" date="2018-04" db="EMBL/GenBank/DDBJ databases">
        <authorList>
            <person name="Vogel A."/>
        </authorList>
    </citation>
    <scope>NUCLEOTIDE SEQUENCE [LARGE SCALE GENOMIC DNA]</scope>
</reference>
<accession>A0A484NC49</accession>
<feature type="region of interest" description="Disordered" evidence="1">
    <location>
        <begin position="130"/>
        <end position="154"/>
    </location>
</feature>
<organism evidence="2 3">
    <name type="scientific">Cuscuta campestris</name>
    <dbReference type="NCBI Taxonomy" id="132261"/>
    <lineage>
        <taxon>Eukaryota</taxon>
        <taxon>Viridiplantae</taxon>
        <taxon>Streptophyta</taxon>
        <taxon>Embryophyta</taxon>
        <taxon>Tracheophyta</taxon>
        <taxon>Spermatophyta</taxon>
        <taxon>Magnoliopsida</taxon>
        <taxon>eudicotyledons</taxon>
        <taxon>Gunneridae</taxon>
        <taxon>Pentapetalae</taxon>
        <taxon>asterids</taxon>
        <taxon>lamiids</taxon>
        <taxon>Solanales</taxon>
        <taxon>Convolvulaceae</taxon>
        <taxon>Cuscuteae</taxon>
        <taxon>Cuscuta</taxon>
        <taxon>Cuscuta subgen. Grammica</taxon>
        <taxon>Cuscuta sect. Cleistogrammica</taxon>
    </lineage>
</organism>
<evidence type="ECO:0000313" key="2">
    <source>
        <dbReference type="EMBL" id="VFQ98147.1"/>
    </source>
</evidence>
<evidence type="ECO:0000313" key="3">
    <source>
        <dbReference type="Proteomes" id="UP000595140"/>
    </source>
</evidence>
<evidence type="ECO:0000256" key="1">
    <source>
        <dbReference type="SAM" id="MobiDB-lite"/>
    </source>
</evidence>
<dbReference type="EMBL" id="OOIL02006568">
    <property type="protein sequence ID" value="VFQ98147.1"/>
    <property type="molecule type" value="Genomic_DNA"/>
</dbReference>
<gene>
    <name evidence="2" type="ORF">CCAM_LOCUS39923</name>
</gene>
<name>A0A484NC49_9ASTE</name>